<comment type="caution">
    <text evidence="1">The sequence shown here is derived from an EMBL/GenBank/DDBJ whole genome shotgun (WGS) entry which is preliminary data.</text>
</comment>
<reference evidence="1 2" key="2">
    <citation type="journal article" date="2022" name="Mol. Ecol. Resour.">
        <title>The genomes of chicory, endive, great burdock and yacon provide insights into Asteraceae paleo-polyploidization history and plant inulin production.</title>
        <authorList>
            <person name="Fan W."/>
            <person name="Wang S."/>
            <person name="Wang H."/>
            <person name="Wang A."/>
            <person name="Jiang F."/>
            <person name="Liu H."/>
            <person name="Zhao H."/>
            <person name="Xu D."/>
            <person name="Zhang Y."/>
        </authorList>
    </citation>
    <scope>NUCLEOTIDE SEQUENCE [LARGE SCALE GENOMIC DNA]</scope>
    <source>
        <strain evidence="2">cv. Yunnan</strain>
        <tissue evidence="1">Leaves</tissue>
    </source>
</reference>
<reference evidence="2" key="1">
    <citation type="journal article" date="2022" name="Mol. Ecol. Resour.">
        <title>The genomes of chicory, endive, great burdock and yacon provide insights into Asteraceae palaeo-polyploidization history and plant inulin production.</title>
        <authorList>
            <person name="Fan W."/>
            <person name="Wang S."/>
            <person name="Wang H."/>
            <person name="Wang A."/>
            <person name="Jiang F."/>
            <person name="Liu H."/>
            <person name="Zhao H."/>
            <person name="Xu D."/>
            <person name="Zhang Y."/>
        </authorList>
    </citation>
    <scope>NUCLEOTIDE SEQUENCE [LARGE SCALE GENOMIC DNA]</scope>
    <source>
        <strain evidence="2">cv. Yunnan</strain>
    </source>
</reference>
<sequence>MLHLLWLFVLIYGVACLAQARNDDPLIVGRVDLDPPIPAGYFGNCIVASVVATKTTVLTGKEGFITAAKLIGEKLHKFLMDKDGILAEKDSLEDLFPAWIPTTIIEISGTPKLRLYDMDFGWGRPKEFESVMIDYSAAISIDAGKESDQDFEVGVCLTPTQMHDFDRIFKLGLELHSTFRISSKYFRSGNRSGPSVAHGSGNPISWNCATGPGDPDCLSGPTACYSGGSSGPTDS</sequence>
<evidence type="ECO:0000313" key="2">
    <source>
        <dbReference type="Proteomes" id="UP001056120"/>
    </source>
</evidence>
<proteinExistence type="predicted"/>
<organism evidence="1 2">
    <name type="scientific">Smallanthus sonchifolius</name>
    <dbReference type="NCBI Taxonomy" id="185202"/>
    <lineage>
        <taxon>Eukaryota</taxon>
        <taxon>Viridiplantae</taxon>
        <taxon>Streptophyta</taxon>
        <taxon>Embryophyta</taxon>
        <taxon>Tracheophyta</taxon>
        <taxon>Spermatophyta</taxon>
        <taxon>Magnoliopsida</taxon>
        <taxon>eudicotyledons</taxon>
        <taxon>Gunneridae</taxon>
        <taxon>Pentapetalae</taxon>
        <taxon>asterids</taxon>
        <taxon>campanulids</taxon>
        <taxon>Asterales</taxon>
        <taxon>Asteraceae</taxon>
        <taxon>Asteroideae</taxon>
        <taxon>Heliantheae alliance</taxon>
        <taxon>Millerieae</taxon>
        <taxon>Smallanthus</taxon>
    </lineage>
</organism>
<dbReference type="Proteomes" id="UP001056120">
    <property type="component" value="Linkage Group LG20"/>
</dbReference>
<evidence type="ECO:0000313" key="1">
    <source>
        <dbReference type="EMBL" id="KAI3743287.1"/>
    </source>
</evidence>
<dbReference type="EMBL" id="CM042037">
    <property type="protein sequence ID" value="KAI3743287.1"/>
    <property type="molecule type" value="Genomic_DNA"/>
</dbReference>
<keyword evidence="2" id="KW-1185">Reference proteome</keyword>
<gene>
    <name evidence="1" type="ORF">L1987_60993</name>
</gene>
<name>A0ACB9D9L8_9ASTR</name>
<accession>A0ACB9D9L8</accession>
<protein>
    <submittedName>
        <fullName evidence="1">Uncharacterized protein</fullName>
    </submittedName>
</protein>